<dbReference type="InterPro" id="IPR006757">
    <property type="entry name" value="OGF_rcpt"/>
</dbReference>
<sequence>MASSLRPRIVSFYDPDTAGTDSRDRKLQDILGWSDLELERSHDYIQWLFPLPEGSVFNYNAPIIDQEVMEAFRGQQNLQQGLRLSFRRIIQFYGFTISEEEAAPVITPLLGNQNDTTSAAQPDLSTPPEATSSSSFPSESSVYRVVRGDNWGLAHRNWTAPMNHNHLRISRILRSLRVLGLQRECTAFYTALKEAFDYPETRIGAKSMMFWTRATELPLWIAPDGEKVAWLKNWEEKNA</sequence>
<dbReference type="GO" id="GO:0016020">
    <property type="term" value="C:membrane"/>
    <property type="evidence" value="ECO:0007669"/>
    <property type="project" value="InterPro"/>
</dbReference>
<feature type="region of interest" description="Disordered" evidence="2">
    <location>
        <begin position="109"/>
        <end position="137"/>
    </location>
</feature>
<feature type="domain" description="Opioid growth factor receptor (OGFr) conserved" evidence="3">
    <location>
        <begin position="37"/>
        <end position="103"/>
    </location>
</feature>
<comment type="similarity">
    <text evidence="1">Belongs to the opioid growth factor receptor family.</text>
</comment>
<accession>A0A9W4UIG2</accession>
<feature type="compositionally biased region" description="Polar residues" evidence="2">
    <location>
        <begin position="110"/>
        <end position="124"/>
    </location>
</feature>
<feature type="compositionally biased region" description="Low complexity" evidence="2">
    <location>
        <begin position="126"/>
        <end position="137"/>
    </location>
</feature>
<name>A0A9W4UIG2_9PLEO</name>
<dbReference type="InterPro" id="IPR039574">
    <property type="entry name" value="OGFr"/>
</dbReference>
<dbReference type="Proteomes" id="UP001152607">
    <property type="component" value="Unassembled WGS sequence"/>
</dbReference>
<protein>
    <recommendedName>
        <fullName evidence="3">Opioid growth factor receptor (OGFr) conserved domain-containing protein</fullName>
    </recommendedName>
</protein>
<proteinExistence type="inferred from homology"/>
<dbReference type="OrthoDB" id="9030204at2759"/>
<evidence type="ECO:0000313" key="5">
    <source>
        <dbReference type="Proteomes" id="UP001152607"/>
    </source>
</evidence>
<dbReference type="EMBL" id="CAOQHR010000006">
    <property type="protein sequence ID" value="CAI6336580.1"/>
    <property type="molecule type" value="Genomic_DNA"/>
</dbReference>
<dbReference type="GO" id="GO:0140625">
    <property type="term" value="F:opioid growth factor receptor activity"/>
    <property type="evidence" value="ECO:0007669"/>
    <property type="project" value="InterPro"/>
</dbReference>
<evidence type="ECO:0000256" key="2">
    <source>
        <dbReference type="SAM" id="MobiDB-lite"/>
    </source>
</evidence>
<dbReference type="PANTHER" id="PTHR14015">
    <property type="entry name" value="OPIOID GROWTH FACTOR RECEPTOR OGFR ZETA-TYPE OPIOID RECEPTOR"/>
    <property type="match status" value="1"/>
</dbReference>
<organism evidence="4 5">
    <name type="scientific">Periconia digitata</name>
    <dbReference type="NCBI Taxonomy" id="1303443"/>
    <lineage>
        <taxon>Eukaryota</taxon>
        <taxon>Fungi</taxon>
        <taxon>Dikarya</taxon>
        <taxon>Ascomycota</taxon>
        <taxon>Pezizomycotina</taxon>
        <taxon>Dothideomycetes</taxon>
        <taxon>Pleosporomycetidae</taxon>
        <taxon>Pleosporales</taxon>
        <taxon>Massarineae</taxon>
        <taxon>Periconiaceae</taxon>
        <taxon>Periconia</taxon>
    </lineage>
</organism>
<evidence type="ECO:0000256" key="1">
    <source>
        <dbReference type="ARBA" id="ARBA00010365"/>
    </source>
</evidence>
<evidence type="ECO:0000313" key="4">
    <source>
        <dbReference type="EMBL" id="CAI6336580.1"/>
    </source>
</evidence>
<keyword evidence="5" id="KW-1185">Reference proteome</keyword>
<reference evidence="4" key="1">
    <citation type="submission" date="2023-01" db="EMBL/GenBank/DDBJ databases">
        <authorList>
            <person name="Van Ghelder C."/>
            <person name="Rancurel C."/>
        </authorList>
    </citation>
    <scope>NUCLEOTIDE SEQUENCE</scope>
    <source>
        <strain evidence="4">CNCM I-4278</strain>
    </source>
</reference>
<dbReference type="Pfam" id="PF04664">
    <property type="entry name" value="OGFr_N"/>
    <property type="match status" value="1"/>
</dbReference>
<dbReference type="AlphaFoldDB" id="A0A9W4UIG2"/>
<gene>
    <name evidence="4" type="ORF">PDIGIT_LOCUS9683</name>
</gene>
<evidence type="ECO:0000259" key="3">
    <source>
        <dbReference type="Pfam" id="PF04664"/>
    </source>
</evidence>
<dbReference type="PANTHER" id="PTHR14015:SF2">
    <property type="entry name" value="OPIOID GROWTH FACTOR RECEPTOR (OGFR) CONSERVED DOMAIN-CONTAINING PROTEIN"/>
    <property type="match status" value="1"/>
</dbReference>
<comment type="caution">
    <text evidence="4">The sequence shown here is derived from an EMBL/GenBank/DDBJ whole genome shotgun (WGS) entry which is preliminary data.</text>
</comment>